<evidence type="ECO:0000313" key="1">
    <source>
        <dbReference type="EMBL" id="KAG5578005.1"/>
    </source>
</evidence>
<accession>A0A9J5WRS7</accession>
<gene>
    <name evidence="1" type="ORF">H5410_058139</name>
</gene>
<dbReference type="Proteomes" id="UP000824120">
    <property type="component" value="Chromosome 11"/>
</dbReference>
<dbReference type="AlphaFoldDB" id="A0A9J5WRS7"/>
<keyword evidence="2" id="KW-1185">Reference proteome</keyword>
<evidence type="ECO:0000313" key="2">
    <source>
        <dbReference type="Proteomes" id="UP000824120"/>
    </source>
</evidence>
<organism evidence="1 2">
    <name type="scientific">Solanum commersonii</name>
    <name type="common">Commerson's wild potato</name>
    <name type="synonym">Commerson's nightshade</name>
    <dbReference type="NCBI Taxonomy" id="4109"/>
    <lineage>
        <taxon>Eukaryota</taxon>
        <taxon>Viridiplantae</taxon>
        <taxon>Streptophyta</taxon>
        <taxon>Embryophyta</taxon>
        <taxon>Tracheophyta</taxon>
        <taxon>Spermatophyta</taxon>
        <taxon>Magnoliopsida</taxon>
        <taxon>eudicotyledons</taxon>
        <taxon>Gunneridae</taxon>
        <taxon>Pentapetalae</taxon>
        <taxon>asterids</taxon>
        <taxon>lamiids</taxon>
        <taxon>Solanales</taxon>
        <taxon>Solanaceae</taxon>
        <taxon>Solanoideae</taxon>
        <taxon>Solaneae</taxon>
        <taxon>Solanum</taxon>
    </lineage>
</organism>
<protein>
    <submittedName>
        <fullName evidence="1">Uncharacterized protein</fullName>
    </submittedName>
</protein>
<proteinExistence type="predicted"/>
<sequence>MFPSSNVRPLFEDVIKQHLPLELIEQLVLSPESALTIVFCKFEYALSFWAVEGRVYIPVIPCDLESFLEELHVDADKYEFDHGNDA</sequence>
<name>A0A9J5WRS7_SOLCO</name>
<dbReference type="EMBL" id="JACXVP010000011">
    <property type="protein sequence ID" value="KAG5578005.1"/>
    <property type="molecule type" value="Genomic_DNA"/>
</dbReference>
<reference evidence="1 2" key="1">
    <citation type="submission" date="2020-09" db="EMBL/GenBank/DDBJ databases">
        <title>De no assembly of potato wild relative species, Solanum commersonii.</title>
        <authorList>
            <person name="Cho K."/>
        </authorList>
    </citation>
    <scope>NUCLEOTIDE SEQUENCE [LARGE SCALE GENOMIC DNA]</scope>
    <source>
        <strain evidence="1">LZ3.2</strain>
        <tissue evidence="1">Leaf</tissue>
    </source>
</reference>
<comment type="caution">
    <text evidence="1">The sequence shown here is derived from an EMBL/GenBank/DDBJ whole genome shotgun (WGS) entry which is preliminary data.</text>
</comment>